<dbReference type="EMBL" id="JACRSU010000001">
    <property type="protein sequence ID" value="MBC8539633.1"/>
    <property type="molecule type" value="Genomic_DNA"/>
</dbReference>
<evidence type="ECO:0000313" key="3">
    <source>
        <dbReference type="Proteomes" id="UP000611762"/>
    </source>
</evidence>
<dbReference type="AlphaFoldDB" id="A0A926DIS8"/>
<dbReference type="Gene3D" id="2.60.120.260">
    <property type="entry name" value="Galactose-binding domain-like"/>
    <property type="match status" value="1"/>
</dbReference>
<dbReference type="Proteomes" id="UP000611762">
    <property type="component" value="Unassembled WGS sequence"/>
</dbReference>
<feature type="signal peptide" evidence="1">
    <location>
        <begin position="1"/>
        <end position="24"/>
    </location>
</feature>
<reference evidence="2" key="1">
    <citation type="submission" date="2020-08" db="EMBL/GenBank/DDBJ databases">
        <title>Genome public.</title>
        <authorList>
            <person name="Liu C."/>
            <person name="Sun Q."/>
        </authorList>
    </citation>
    <scope>NUCLEOTIDE SEQUENCE</scope>
    <source>
        <strain evidence="2">H8</strain>
    </source>
</reference>
<feature type="chain" id="PRO_5038103400" evidence="1">
    <location>
        <begin position="25"/>
        <end position="459"/>
    </location>
</feature>
<organism evidence="2 3">
    <name type="scientific">Congzhengia minquanensis</name>
    <dbReference type="NCBI Taxonomy" id="2763657"/>
    <lineage>
        <taxon>Bacteria</taxon>
        <taxon>Bacillati</taxon>
        <taxon>Bacillota</taxon>
        <taxon>Clostridia</taxon>
        <taxon>Eubacteriales</taxon>
        <taxon>Oscillospiraceae</taxon>
        <taxon>Congzhengia</taxon>
    </lineage>
</organism>
<keyword evidence="3" id="KW-1185">Reference proteome</keyword>
<gene>
    <name evidence="2" type="ORF">H8698_01430</name>
</gene>
<name>A0A926DIS8_9FIRM</name>
<keyword evidence="1" id="KW-0732">Signal</keyword>
<comment type="caution">
    <text evidence="2">The sequence shown here is derived from an EMBL/GenBank/DDBJ whole genome shotgun (WGS) entry which is preliminary data.</text>
</comment>
<protein>
    <submittedName>
        <fullName evidence="2">Uncharacterized protein</fullName>
    </submittedName>
</protein>
<accession>A0A926DIS8</accession>
<sequence>MKNFFAVFFSVTLLLSAITPASRAAEEQTGPEGTFQLEFETLAEAAQLDNVQKVTSPANPGDMSTKYASGESFWGHTGTQTDPSATFTFTAPKAGYYEVYYALGNAGANTTDLSQVSLTVNDVLVGDNIKNNTQIEDLSQYQDNGDGTKKRIYPWQYMGMMLFKGSSVCYLNAGENSLKAEVIKSGGNMPAYKFFADYIKFVPTKGTIIASEGTIIEAENMTSQFPVEITGASGGKWIGKDAVTVAGEEATTELKPIQTLVTFPESRYYDLSFVTTKWSSSVSEISLHLGGNKIGGNKEDQQIGVNVQDRFTGTEGAANWTKQWCNMMEYSKSVWIEAGTYPLEIQVACCEHQDYTTVVKYFVDYVSFKPTADSVEKDDLNNYMAKVYFGAPVSGTAMIALYNGQELLGVSSKSVSEAQYVETSSVQMDKTVTKVKVFVWDGFENCIPQIVCKEIIVSE</sequence>
<evidence type="ECO:0000313" key="2">
    <source>
        <dbReference type="EMBL" id="MBC8539633.1"/>
    </source>
</evidence>
<proteinExistence type="predicted"/>
<evidence type="ECO:0000256" key="1">
    <source>
        <dbReference type="SAM" id="SignalP"/>
    </source>
</evidence>
<dbReference type="RefSeq" id="WP_249310853.1">
    <property type="nucleotide sequence ID" value="NZ_JACRSU010000001.1"/>
</dbReference>